<dbReference type="GeneID" id="27309514"/>
<sequence>MNVSGQVRHGSDMYKAYQYSTLDPPTTLRLIKLWPAMDHNATLQCNIVELREPYESEDYDALSWCWGSQDKKEWSKELIIHVNDDQTIVPKVFYISENLDGALRAFRRKKDKITLWIDAISINQDNLDEKSYQIPLMAVIYPKAKRVHVWLGPEDFHSTLALEFIKNSVLKLWNFDKLCQTDDENNKSKEWEAFSKLLNRDWFGRRWVVQEISLATEAIVHCGSKHITWQEFSDAVSLFVEAENKSRLSEVMRNSKDHSRYQDYFGEIPASAASLLVDTTRNLFRRSNDGGREPISSLEYLVCSLSIFKASNERDSIYALLAIAKDALPQAGVTKNIDEGLNDLESPEVRRQIRAWARIRGRKFAVHAYHVDYKQEIVDVYKDFVLFAIRKAEKSRALDIICRPWAQEVSDEDGGSDKMPLPSWICTLRNAPYDVSQRPNLGERMARKNADPLVGMPDIAGRNYTAAGSKSITASEFKFKKGDGYYSMFVQGFVLDEITRGESNVGTSDSGSIPRTWRSFMHSGTQNRVEEDFWRTLVADRGPDGKSPPAYYRRACEEVFKTGHKDGPIQTNELIYESGCTIVEKFLRRVQAVVWNRRLMKTKHLGKIGLFPAETRTGDYVCILYGCSVPVVLRKVEKDEEEIEADIKLALREQVAAAVMIQRRFRESRTIRLARARRRKAIAKALVWKLVKPYIYGSKALDLACSIGFVVCVSLCMSLDPLAWLRTVLSSIRIGFLQAFALLTAQEEDRRLSSIVVLSLAFGPLISVTCKRIWRSGRTIARSFRLFSNENIRMPKPNPEYFVLIGECYLHGMMNGEAITEQRRAQSKSTVASTSNGHAVGQNPAFEEPIAARAKSKKAQKAANRKLRARRKKEEELRGIHPSSTLERFQNMTFEIR</sequence>
<accession>A0A0D2B8M1</accession>
<dbReference type="AlphaFoldDB" id="A0A0D2B8M1"/>
<dbReference type="PANTHER" id="PTHR24148">
    <property type="entry name" value="ANKYRIN REPEAT DOMAIN-CONTAINING PROTEIN 39 HOMOLOG-RELATED"/>
    <property type="match status" value="1"/>
</dbReference>
<feature type="domain" description="Heterokaryon incompatibility" evidence="2">
    <location>
        <begin position="59"/>
        <end position="211"/>
    </location>
</feature>
<evidence type="ECO:0000313" key="4">
    <source>
        <dbReference type="Proteomes" id="UP000053259"/>
    </source>
</evidence>
<name>A0A0D2B8M1_9PEZI</name>
<dbReference type="HOGENOM" id="CLU_004184_10_2_1"/>
<dbReference type="InterPro" id="IPR010730">
    <property type="entry name" value="HET"/>
</dbReference>
<proteinExistence type="predicted"/>
<evidence type="ECO:0000259" key="2">
    <source>
        <dbReference type="Pfam" id="PF06985"/>
    </source>
</evidence>
<dbReference type="PANTHER" id="PTHR24148:SF64">
    <property type="entry name" value="HETEROKARYON INCOMPATIBILITY DOMAIN-CONTAINING PROTEIN"/>
    <property type="match status" value="1"/>
</dbReference>
<protein>
    <recommendedName>
        <fullName evidence="2">Heterokaryon incompatibility domain-containing protein</fullName>
    </recommendedName>
</protein>
<keyword evidence="4" id="KW-1185">Reference proteome</keyword>
<dbReference type="Proteomes" id="UP000053259">
    <property type="component" value="Unassembled WGS sequence"/>
</dbReference>
<dbReference type="EMBL" id="KN847532">
    <property type="protein sequence ID" value="KIW07589.1"/>
    <property type="molecule type" value="Genomic_DNA"/>
</dbReference>
<reference evidence="3 4" key="1">
    <citation type="submission" date="2015-01" db="EMBL/GenBank/DDBJ databases">
        <title>The Genome Sequence of Ochroconis gallopava CBS43764.</title>
        <authorList>
            <consortium name="The Broad Institute Genomics Platform"/>
            <person name="Cuomo C."/>
            <person name="de Hoog S."/>
            <person name="Gorbushina A."/>
            <person name="Stielow B."/>
            <person name="Teixiera M."/>
            <person name="Abouelleil A."/>
            <person name="Chapman S.B."/>
            <person name="Priest M."/>
            <person name="Young S.K."/>
            <person name="Wortman J."/>
            <person name="Nusbaum C."/>
            <person name="Birren B."/>
        </authorList>
    </citation>
    <scope>NUCLEOTIDE SEQUENCE [LARGE SCALE GENOMIC DNA]</scope>
    <source>
        <strain evidence="3 4">CBS 43764</strain>
    </source>
</reference>
<organism evidence="3 4">
    <name type="scientific">Verruconis gallopava</name>
    <dbReference type="NCBI Taxonomy" id="253628"/>
    <lineage>
        <taxon>Eukaryota</taxon>
        <taxon>Fungi</taxon>
        <taxon>Dikarya</taxon>
        <taxon>Ascomycota</taxon>
        <taxon>Pezizomycotina</taxon>
        <taxon>Dothideomycetes</taxon>
        <taxon>Pleosporomycetidae</taxon>
        <taxon>Venturiales</taxon>
        <taxon>Sympoventuriaceae</taxon>
        <taxon>Verruconis</taxon>
    </lineage>
</organism>
<evidence type="ECO:0000256" key="1">
    <source>
        <dbReference type="SAM" id="MobiDB-lite"/>
    </source>
</evidence>
<dbReference type="OrthoDB" id="3477286at2759"/>
<feature type="compositionally biased region" description="Basic residues" evidence="1">
    <location>
        <begin position="854"/>
        <end position="871"/>
    </location>
</feature>
<dbReference type="VEuPathDB" id="FungiDB:PV09_01541"/>
<evidence type="ECO:0000313" key="3">
    <source>
        <dbReference type="EMBL" id="KIW07589.1"/>
    </source>
</evidence>
<dbReference type="InterPro" id="IPR052895">
    <property type="entry name" value="HetReg/Transcr_Mod"/>
</dbReference>
<dbReference type="Pfam" id="PF06985">
    <property type="entry name" value="HET"/>
    <property type="match status" value="1"/>
</dbReference>
<dbReference type="RefSeq" id="XP_016217458.1">
    <property type="nucleotide sequence ID" value="XM_016354446.1"/>
</dbReference>
<dbReference type="InParanoid" id="A0A0D2B8M1"/>
<feature type="region of interest" description="Disordered" evidence="1">
    <location>
        <begin position="852"/>
        <end position="877"/>
    </location>
</feature>
<gene>
    <name evidence="3" type="ORF">PV09_01541</name>
</gene>
<dbReference type="STRING" id="253628.A0A0D2B8M1"/>